<dbReference type="PROSITE" id="PS50943">
    <property type="entry name" value="HTH_CROC1"/>
    <property type="match status" value="1"/>
</dbReference>
<dbReference type="PANTHER" id="PTHR38431:SF1">
    <property type="entry name" value="BLL2305 PROTEIN"/>
    <property type="match status" value="1"/>
</dbReference>
<dbReference type="SUPFAM" id="SSF53850">
    <property type="entry name" value="Periplasmic binding protein-like II"/>
    <property type="match status" value="1"/>
</dbReference>
<dbReference type="Proteomes" id="UP001276150">
    <property type="component" value="Unassembled WGS sequence"/>
</dbReference>
<comment type="caution">
    <text evidence="2">The sequence shown here is derived from an EMBL/GenBank/DDBJ whole genome shotgun (WGS) entry which is preliminary data.</text>
</comment>
<dbReference type="EMBL" id="JAPMIV010000001">
    <property type="protein sequence ID" value="MDV6373143.1"/>
    <property type="molecule type" value="Genomic_DNA"/>
</dbReference>
<dbReference type="Gene3D" id="1.10.260.40">
    <property type="entry name" value="lambda repressor-like DNA-binding domains"/>
    <property type="match status" value="1"/>
</dbReference>
<dbReference type="Pfam" id="PF12727">
    <property type="entry name" value="PBP_like"/>
    <property type="match status" value="1"/>
</dbReference>
<dbReference type="RefSeq" id="WP_317638435.1">
    <property type="nucleotide sequence ID" value="NZ_JAPMIV010000001.1"/>
</dbReference>
<dbReference type="SUPFAM" id="SSF47413">
    <property type="entry name" value="lambda repressor-like DNA-binding domains"/>
    <property type="match status" value="1"/>
</dbReference>
<sequence length="373" mass="38912">MSASPGVLRSTVQQHRKNAGLGATELARRARITRQALHNIETGHSGPTTVVALRLAQALKCSVEELFSLTPDAVEARVIGTAQPGCRVRLARVGAGLLALPLQGAAGLGQQADGVVTARRQAQVDVELSGDPELIERTAILMGCDPSLELLAAHTARAAPDLRVLTSPASSGAALAGLAAGEAHLAGIHLWDAGSGESNLPFVRRMGLGQPVHVTALWTWEQGLLTAAGNPRGVQGVADLRGGGLRLINRDPGAGSRLMLDAWLDAAGFSETQRQALPGYQDEADSPLEAARRVQSGEADLAPGPRVVAQALGLHFIPLQTEHFDLIIPEEFLGHPAVQALLATARSDAFLRELATLGGYDAAQVGQLRGTVT</sequence>
<dbReference type="Pfam" id="PF13560">
    <property type="entry name" value="HTH_31"/>
    <property type="match status" value="1"/>
</dbReference>
<evidence type="ECO:0000259" key="1">
    <source>
        <dbReference type="PROSITE" id="PS50943"/>
    </source>
</evidence>
<reference evidence="2 3" key="1">
    <citation type="submission" date="2022-11" db="EMBL/GenBank/DDBJ databases">
        <title>Deinococcus ZS9-10, Low Temperature and Draught-tolerating, UV-resistant Bacteria from Continental Antarctica.</title>
        <authorList>
            <person name="Cheng L."/>
        </authorList>
    </citation>
    <scope>NUCLEOTIDE SEQUENCE [LARGE SCALE GENOMIC DNA]</scope>
    <source>
        <strain evidence="2 3">ZS9-10</strain>
    </source>
</reference>
<dbReference type="CDD" id="cd00093">
    <property type="entry name" value="HTH_XRE"/>
    <property type="match status" value="1"/>
</dbReference>
<dbReference type="SMART" id="SM00530">
    <property type="entry name" value="HTH_XRE"/>
    <property type="match status" value="1"/>
</dbReference>
<dbReference type="InterPro" id="IPR001387">
    <property type="entry name" value="Cro/C1-type_HTH"/>
</dbReference>
<accession>A0ABU4DL32</accession>
<gene>
    <name evidence="2" type="ORF">ORD21_00820</name>
</gene>
<dbReference type="InterPro" id="IPR024370">
    <property type="entry name" value="PBP_domain"/>
</dbReference>
<evidence type="ECO:0000313" key="3">
    <source>
        <dbReference type="Proteomes" id="UP001276150"/>
    </source>
</evidence>
<dbReference type="InterPro" id="IPR010982">
    <property type="entry name" value="Lambda_DNA-bd_dom_sf"/>
</dbReference>
<evidence type="ECO:0000313" key="2">
    <source>
        <dbReference type="EMBL" id="MDV6373143.1"/>
    </source>
</evidence>
<feature type="domain" description="HTH cro/C1-type" evidence="1">
    <location>
        <begin position="12"/>
        <end position="66"/>
    </location>
</feature>
<proteinExistence type="predicted"/>
<keyword evidence="3" id="KW-1185">Reference proteome</keyword>
<organism evidence="2 3">
    <name type="scientific">Deinococcus arenicola</name>
    <dbReference type="NCBI Taxonomy" id="2994950"/>
    <lineage>
        <taxon>Bacteria</taxon>
        <taxon>Thermotogati</taxon>
        <taxon>Deinococcota</taxon>
        <taxon>Deinococci</taxon>
        <taxon>Deinococcales</taxon>
        <taxon>Deinococcaceae</taxon>
        <taxon>Deinococcus</taxon>
    </lineage>
</organism>
<dbReference type="PANTHER" id="PTHR38431">
    <property type="entry name" value="BLL2305 PROTEIN"/>
    <property type="match status" value="1"/>
</dbReference>
<name>A0ABU4DL32_9DEIO</name>
<protein>
    <submittedName>
        <fullName evidence="2">Helix-turn-helix domain-containing protein</fullName>
    </submittedName>
</protein>